<dbReference type="SMART" id="SM00345">
    <property type="entry name" value="HTH_GNTR"/>
    <property type="match status" value="1"/>
</dbReference>
<dbReference type="SUPFAM" id="SSF48008">
    <property type="entry name" value="GntR ligand-binding domain-like"/>
    <property type="match status" value="1"/>
</dbReference>
<dbReference type="STRING" id="1715692.RUE5091_01768"/>
<dbReference type="PANTHER" id="PTHR43537:SF51">
    <property type="entry name" value="HTH-TYPE TRANSCRIPTIONAL REGULATOR LGOR-RELATED"/>
    <property type="match status" value="1"/>
</dbReference>
<accession>A0A0P1I8B6</accession>
<dbReference type="CDD" id="cd07377">
    <property type="entry name" value="WHTH_GntR"/>
    <property type="match status" value="1"/>
</dbReference>
<dbReference type="InterPro" id="IPR036390">
    <property type="entry name" value="WH_DNA-bd_sf"/>
</dbReference>
<organism evidence="5 6">
    <name type="scientific">Ruegeria denitrificans</name>
    <dbReference type="NCBI Taxonomy" id="1715692"/>
    <lineage>
        <taxon>Bacteria</taxon>
        <taxon>Pseudomonadati</taxon>
        <taxon>Pseudomonadota</taxon>
        <taxon>Alphaproteobacteria</taxon>
        <taxon>Rhodobacterales</taxon>
        <taxon>Roseobacteraceae</taxon>
        <taxon>Ruegeria</taxon>
    </lineage>
</organism>
<name>A0A0P1I8B6_9RHOB</name>
<evidence type="ECO:0000313" key="5">
    <source>
        <dbReference type="EMBL" id="CUJ97180.1"/>
    </source>
</evidence>
<dbReference type="InterPro" id="IPR000524">
    <property type="entry name" value="Tscrpt_reg_HTH_GntR"/>
</dbReference>
<evidence type="ECO:0000256" key="2">
    <source>
        <dbReference type="ARBA" id="ARBA00023125"/>
    </source>
</evidence>
<dbReference type="Gene3D" id="1.20.120.530">
    <property type="entry name" value="GntR ligand-binding domain-like"/>
    <property type="match status" value="1"/>
</dbReference>
<dbReference type="Pfam" id="PF07729">
    <property type="entry name" value="FCD"/>
    <property type="match status" value="1"/>
</dbReference>
<dbReference type="PROSITE" id="PS50949">
    <property type="entry name" value="HTH_GNTR"/>
    <property type="match status" value="1"/>
</dbReference>
<protein>
    <submittedName>
        <fullName evidence="5">Putative HTH-type transcriptional regulator YdfH</fullName>
    </submittedName>
</protein>
<dbReference type="GO" id="GO:0003677">
    <property type="term" value="F:DNA binding"/>
    <property type="evidence" value="ECO:0007669"/>
    <property type="project" value="UniProtKB-KW"/>
</dbReference>
<dbReference type="InterPro" id="IPR011711">
    <property type="entry name" value="GntR_C"/>
</dbReference>
<dbReference type="GO" id="GO:0003700">
    <property type="term" value="F:DNA-binding transcription factor activity"/>
    <property type="evidence" value="ECO:0007669"/>
    <property type="project" value="InterPro"/>
</dbReference>
<dbReference type="PANTHER" id="PTHR43537">
    <property type="entry name" value="TRANSCRIPTIONAL REGULATOR, GNTR FAMILY"/>
    <property type="match status" value="1"/>
</dbReference>
<evidence type="ECO:0000256" key="3">
    <source>
        <dbReference type="ARBA" id="ARBA00023163"/>
    </source>
</evidence>
<proteinExistence type="predicted"/>
<dbReference type="InterPro" id="IPR036388">
    <property type="entry name" value="WH-like_DNA-bd_sf"/>
</dbReference>
<keyword evidence="3" id="KW-0804">Transcription</keyword>
<dbReference type="Proteomes" id="UP000051260">
    <property type="component" value="Unassembled WGS sequence"/>
</dbReference>
<evidence type="ECO:0000313" key="6">
    <source>
        <dbReference type="Proteomes" id="UP000051260"/>
    </source>
</evidence>
<dbReference type="SUPFAM" id="SSF46785">
    <property type="entry name" value="Winged helix' DNA-binding domain"/>
    <property type="match status" value="1"/>
</dbReference>
<dbReference type="SMART" id="SM00895">
    <property type="entry name" value="FCD"/>
    <property type="match status" value="1"/>
</dbReference>
<dbReference type="EMBL" id="CYUD01000005">
    <property type="protein sequence ID" value="CUJ97180.1"/>
    <property type="molecule type" value="Genomic_DNA"/>
</dbReference>
<gene>
    <name evidence="5" type="primary">ydfH_1</name>
    <name evidence="5" type="ORF">RUE5091_01768</name>
</gene>
<sequence length="245" mass="27444">MTKPQDIDAQLLRDISSDDGSLAQRVYQAIKQAILSLDFPPGAILRKAPICERLGVSRAPVTEAIARLAGEGLVDVVPQSGTRVSYFSMPEIREGMFLREALELATVAKVARDLTEDQRKRLSRNMRLQELLIEDEDIPGFYQADEEFHALLMEFTGFKRLGDVAQTVSLQVSRARMLLLPTPGRVAETLAEHRAIHTAILDQNELVAQAAMRRHLGQLMPRIKVLMDERPYLFNITTQPAREAG</sequence>
<dbReference type="Gene3D" id="1.10.10.10">
    <property type="entry name" value="Winged helix-like DNA-binding domain superfamily/Winged helix DNA-binding domain"/>
    <property type="match status" value="1"/>
</dbReference>
<keyword evidence="2" id="KW-0238">DNA-binding</keyword>
<dbReference type="RefSeq" id="WP_058281513.1">
    <property type="nucleotide sequence ID" value="NZ_CYUD01000005.1"/>
</dbReference>
<dbReference type="AlphaFoldDB" id="A0A0P1I8B6"/>
<reference evidence="6" key="1">
    <citation type="submission" date="2015-09" db="EMBL/GenBank/DDBJ databases">
        <authorList>
            <person name="Rodrigo-Torres L."/>
            <person name="Arahal D.R."/>
        </authorList>
    </citation>
    <scope>NUCLEOTIDE SEQUENCE [LARGE SCALE GENOMIC DNA]</scope>
    <source>
        <strain evidence="6">CECT 5091</strain>
    </source>
</reference>
<evidence type="ECO:0000259" key="4">
    <source>
        <dbReference type="PROSITE" id="PS50949"/>
    </source>
</evidence>
<evidence type="ECO:0000256" key="1">
    <source>
        <dbReference type="ARBA" id="ARBA00023015"/>
    </source>
</evidence>
<keyword evidence="6" id="KW-1185">Reference proteome</keyword>
<feature type="domain" description="HTH gntR-type" evidence="4">
    <location>
        <begin position="20"/>
        <end position="87"/>
    </location>
</feature>
<dbReference type="InterPro" id="IPR008920">
    <property type="entry name" value="TF_FadR/GntR_C"/>
</dbReference>
<dbReference type="Pfam" id="PF00392">
    <property type="entry name" value="GntR"/>
    <property type="match status" value="1"/>
</dbReference>
<keyword evidence="1" id="KW-0805">Transcription regulation</keyword>